<proteinExistence type="predicted"/>
<organism evidence="1 2">
    <name type="scientific">Kaistia geumhonensis</name>
    <dbReference type="NCBI Taxonomy" id="410839"/>
    <lineage>
        <taxon>Bacteria</taxon>
        <taxon>Pseudomonadati</taxon>
        <taxon>Pseudomonadota</taxon>
        <taxon>Alphaproteobacteria</taxon>
        <taxon>Hyphomicrobiales</taxon>
        <taxon>Kaistiaceae</taxon>
        <taxon>Kaistia</taxon>
    </lineage>
</organism>
<dbReference type="Proteomes" id="UP001223743">
    <property type="component" value="Unassembled WGS sequence"/>
</dbReference>
<protein>
    <submittedName>
        <fullName evidence="1">Uncharacterized protein</fullName>
    </submittedName>
</protein>
<dbReference type="RefSeq" id="WP_266280130.1">
    <property type="nucleotide sequence ID" value="NZ_JAPKNF010000001.1"/>
</dbReference>
<sequence>MSDNTTCTGKDSSLNELLREPIIAMLMTSDGVRSDDIRALFRDVAEKNRERPRARQLFECDLTR</sequence>
<accession>A0ABU0M532</accession>
<evidence type="ECO:0000313" key="1">
    <source>
        <dbReference type="EMBL" id="MDQ0516033.1"/>
    </source>
</evidence>
<name>A0ABU0M532_9HYPH</name>
<comment type="caution">
    <text evidence="1">The sequence shown here is derived from an EMBL/GenBank/DDBJ whole genome shotgun (WGS) entry which is preliminary data.</text>
</comment>
<reference evidence="1 2" key="1">
    <citation type="submission" date="2023-07" db="EMBL/GenBank/DDBJ databases">
        <title>Genomic Encyclopedia of Type Strains, Phase IV (KMG-IV): sequencing the most valuable type-strain genomes for metagenomic binning, comparative biology and taxonomic classification.</title>
        <authorList>
            <person name="Goeker M."/>
        </authorList>
    </citation>
    <scope>NUCLEOTIDE SEQUENCE [LARGE SCALE GENOMIC DNA]</scope>
    <source>
        <strain evidence="1 2">B1-1</strain>
    </source>
</reference>
<dbReference type="EMBL" id="JAUSWJ010000001">
    <property type="protein sequence ID" value="MDQ0516033.1"/>
    <property type="molecule type" value="Genomic_DNA"/>
</dbReference>
<gene>
    <name evidence="1" type="ORF">QO015_001646</name>
</gene>
<keyword evidence="2" id="KW-1185">Reference proteome</keyword>
<evidence type="ECO:0000313" key="2">
    <source>
        <dbReference type="Proteomes" id="UP001223743"/>
    </source>
</evidence>